<dbReference type="PANTHER" id="PTHR46268">
    <property type="entry name" value="STRESS RESPONSE PROTEIN NHAX"/>
    <property type="match status" value="1"/>
</dbReference>
<evidence type="ECO:0000259" key="2">
    <source>
        <dbReference type="Pfam" id="PF00582"/>
    </source>
</evidence>
<dbReference type="Gene3D" id="3.40.50.12370">
    <property type="match status" value="1"/>
</dbReference>
<dbReference type="CDD" id="cd00293">
    <property type="entry name" value="USP-like"/>
    <property type="match status" value="1"/>
</dbReference>
<dbReference type="InterPro" id="IPR006015">
    <property type="entry name" value="Universal_stress_UspA"/>
</dbReference>
<gene>
    <name evidence="3" type="ORF">JJB74_11330</name>
</gene>
<dbReference type="PANTHER" id="PTHR46268:SF15">
    <property type="entry name" value="UNIVERSAL STRESS PROTEIN HP_0031"/>
    <property type="match status" value="1"/>
</dbReference>
<dbReference type="InterPro" id="IPR006016">
    <property type="entry name" value="UspA"/>
</dbReference>
<feature type="domain" description="UspA" evidence="2">
    <location>
        <begin position="162"/>
        <end position="277"/>
    </location>
</feature>
<dbReference type="PRINTS" id="PR01438">
    <property type="entry name" value="UNVRSLSTRESS"/>
</dbReference>
<comment type="caution">
    <text evidence="3">The sequence shown here is derived from an EMBL/GenBank/DDBJ whole genome shotgun (WGS) entry which is preliminary data.</text>
</comment>
<dbReference type="EMBL" id="JAEPBG010000004">
    <property type="protein sequence ID" value="MBK4735204.1"/>
    <property type="molecule type" value="Genomic_DNA"/>
</dbReference>
<name>A0A934W7Y8_9BURK</name>
<evidence type="ECO:0000313" key="4">
    <source>
        <dbReference type="Proteomes" id="UP000622890"/>
    </source>
</evidence>
<dbReference type="AlphaFoldDB" id="A0A934W7Y8"/>
<protein>
    <submittedName>
        <fullName evidence="3">Universal stress protein</fullName>
    </submittedName>
</protein>
<dbReference type="Pfam" id="PF00582">
    <property type="entry name" value="Usp"/>
    <property type="match status" value="1"/>
</dbReference>
<dbReference type="RefSeq" id="WP_200591984.1">
    <property type="nucleotide sequence ID" value="NZ_JAEPBG010000004.1"/>
</dbReference>
<dbReference type="Proteomes" id="UP000622890">
    <property type="component" value="Unassembled WGS sequence"/>
</dbReference>
<comment type="similarity">
    <text evidence="1">Belongs to the universal stress protein A family.</text>
</comment>
<accession>A0A934W7Y8</accession>
<evidence type="ECO:0000313" key="3">
    <source>
        <dbReference type="EMBL" id="MBK4735204.1"/>
    </source>
</evidence>
<keyword evidence="4" id="KW-1185">Reference proteome</keyword>
<organism evidence="3 4">
    <name type="scientific">Noviherbaspirillum pedocola</name>
    <dbReference type="NCBI Taxonomy" id="2801341"/>
    <lineage>
        <taxon>Bacteria</taxon>
        <taxon>Pseudomonadati</taxon>
        <taxon>Pseudomonadota</taxon>
        <taxon>Betaproteobacteria</taxon>
        <taxon>Burkholderiales</taxon>
        <taxon>Oxalobacteraceae</taxon>
        <taxon>Noviherbaspirillum</taxon>
    </lineage>
</organism>
<proteinExistence type="inferred from homology"/>
<sequence>MAYKTILVHADVPHAAQRLRIAAELAARHEAHLIGVAVTGLPRHVHGGDIASLEDMVLMNQLDEMRADAQAAIVAFEEAAQHAGVVSREALLIDDDAAGGIGVLAPYADLVVLGQPDPDAQRGDLQRGLPEHLLLGTGRAVMFIPYAAEAATVGRQPLIAWDGSAGASRAVTGALPMLRQAGAARIVRFNAPRHGDSDSQNALAQLARYLSRHGVRCEILVESTELDMGSALLALASDVFADLLVMGAYGHTRLHDMFMGSASHTVLRDMTLPVVMAH</sequence>
<dbReference type="SUPFAM" id="SSF52402">
    <property type="entry name" value="Adenine nucleotide alpha hydrolases-like"/>
    <property type="match status" value="2"/>
</dbReference>
<evidence type="ECO:0000256" key="1">
    <source>
        <dbReference type="ARBA" id="ARBA00008791"/>
    </source>
</evidence>
<reference evidence="3" key="1">
    <citation type="submission" date="2021-01" db="EMBL/GenBank/DDBJ databases">
        <title>Genome sequence of strain Noviherbaspirillum sp. DKR-6.</title>
        <authorList>
            <person name="Chaudhary D.K."/>
        </authorList>
    </citation>
    <scope>NUCLEOTIDE SEQUENCE</scope>
    <source>
        <strain evidence="3">DKR-6</strain>
    </source>
</reference>